<feature type="transmembrane region" description="Helical" evidence="1">
    <location>
        <begin position="263"/>
        <end position="283"/>
    </location>
</feature>
<name>A0ABU3PR08_9ACTN</name>
<dbReference type="Proteomes" id="UP001268542">
    <property type="component" value="Unassembled WGS sequence"/>
</dbReference>
<accession>A0ABU3PR08</accession>
<dbReference type="RefSeq" id="WP_315730603.1">
    <property type="nucleotide sequence ID" value="NZ_JAVYII010000001.1"/>
</dbReference>
<evidence type="ECO:0000256" key="1">
    <source>
        <dbReference type="SAM" id="Phobius"/>
    </source>
</evidence>
<evidence type="ECO:0000313" key="2">
    <source>
        <dbReference type="EMBL" id="MDT9591643.1"/>
    </source>
</evidence>
<feature type="transmembrane region" description="Helical" evidence="1">
    <location>
        <begin position="24"/>
        <end position="50"/>
    </location>
</feature>
<evidence type="ECO:0000313" key="3">
    <source>
        <dbReference type="Proteomes" id="UP001268542"/>
    </source>
</evidence>
<reference evidence="2 3" key="1">
    <citation type="submission" date="2023-08" db="EMBL/GenBank/DDBJ databases">
        <title>Nocardioides seae sp. nov., a bacterium isolated from a soil.</title>
        <authorList>
            <person name="Wang X."/>
        </authorList>
    </citation>
    <scope>NUCLEOTIDE SEQUENCE [LARGE SCALE GENOMIC DNA]</scope>
    <source>
        <strain evidence="2 3">YZH12</strain>
    </source>
</reference>
<keyword evidence="3" id="KW-1185">Reference proteome</keyword>
<keyword evidence="1" id="KW-1133">Transmembrane helix</keyword>
<keyword evidence="1" id="KW-0812">Transmembrane</keyword>
<gene>
    <name evidence="2" type="ORF">RDV89_01095</name>
</gene>
<protein>
    <submittedName>
        <fullName evidence="2">Uncharacterized protein</fullName>
    </submittedName>
</protein>
<organism evidence="2 3">
    <name type="scientific">Nocardioides imazamoxiresistens</name>
    <dbReference type="NCBI Taxonomy" id="3231893"/>
    <lineage>
        <taxon>Bacteria</taxon>
        <taxon>Bacillati</taxon>
        <taxon>Actinomycetota</taxon>
        <taxon>Actinomycetes</taxon>
        <taxon>Propionibacteriales</taxon>
        <taxon>Nocardioidaceae</taxon>
        <taxon>Nocardioides</taxon>
    </lineage>
</organism>
<proteinExistence type="predicted"/>
<comment type="caution">
    <text evidence="2">The sequence shown here is derived from an EMBL/GenBank/DDBJ whole genome shotgun (WGS) entry which is preliminary data.</text>
</comment>
<dbReference type="EMBL" id="JAVYII010000001">
    <property type="protein sequence ID" value="MDT9591643.1"/>
    <property type="molecule type" value="Genomic_DNA"/>
</dbReference>
<sequence length="291" mass="31789">MVSGIAALGGIAAAIDVGEVAAGLWLMVTIALMVCALSIHQAVTFSPAVLARLERLADRTGGRFTPWRTGVGDNTAHPFTESAGTDCFAVVNYVDQGVAVEVGHLSTHKTAGLRKLNAYVAIRLPRRVPHLVVDFGHLRQILGVRVVPTSWHRSQRVDVGGGRRFPLFVADGGEQFARTFFTPDVVRAFRAVGRSYDVEIRGDRVYLLSRRSIASGSERRLQRQRELVDDLVLRMSDPRMTDFLSRQRRDLGRGELRTDVKRGVILVGTGAVVVIAVLSGLLLRAEELLGS</sequence>
<keyword evidence="1" id="KW-0472">Membrane</keyword>